<name>A0A1S5YD87_9VIRU</name>
<evidence type="ECO:0000313" key="2">
    <source>
        <dbReference type="EMBL" id="AQQ79966.1"/>
    </source>
</evidence>
<evidence type="ECO:0000313" key="3">
    <source>
        <dbReference type="EMBL" id="AQQ79967.1"/>
    </source>
</evidence>
<dbReference type="EMBL" id="KY009685">
    <property type="protein sequence ID" value="AQQ79966.1"/>
    <property type="molecule type" value="Genomic_DNA"/>
</dbReference>
<accession>A0A1S5YD87</accession>
<keyword evidence="1" id="KW-1133">Transmembrane helix</keyword>
<dbReference type="EMBL" id="KY009685">
    <property type="protein sequence ID" value="AQQ79967.1"/>
    <property type="molecule type" value="Genomic_DNA"/>
</dbReference>
<keyword evidence="4" id="KW-1185">Reference proteome</keyword>
<keyword evidence="1" id="KW-0812">Transmembrane</keyword>
<sequence length="52" mass="6347">MGNCKLIFFIFFKKKSLLKNVFFFRDGHYVCLLYGTNVNFFSCIYLINFFRK</sequence>
<evidence type="ECO:0000313" key="4">
    <source>
        <dbReference type="Proteomes" id="UP000203066"/>
    </source>
</evidence>
<keyword evidence="1" id="KW-0472">Membrane</keyword>
<feature type="transmembrane region" description="Helical" evidence="1">
    <location>
        <begin position="27"/>
        <end position="50"/>
    </location>
</feature>
<organism evidence="3 4">
    <name type="scientific">Leptopilina boulardi filamentous virus</name>
    <dbReference type="NCBI Taxonomy" id="552509"/>
    <lineage>
        <taxon>Viruses</taxon>
        <taxon>Viruses incertae sedis</taxon>
        <taxon>Naldaviricetes</taxon>
        <taxon>Lefavirales</taxon>
        <taxon>Filamentoviridae</taxon>
        <taxon>Alphafilamentovirus</taxon>
        <taxon>Alphafilamentovirus leboulardi</taxon>
    </lineage>
</organism>
<dbReference type="GeneID" id="31050523"/>
<gene>
    <name evidence="2" type="ORF">LbFV_ORF46</name>
    <name evidence="3" type="ORF">LbFV_ORF47</name>
</gene>
<evidence type="ECO:0000256" key="1">
    <source>
        <dbReference type="SAM" id="Phobius"/>
    </source>
</evidence>
<protein>
    <submittedName>
        <fullName evidence="3">Uncharacterized protein</fullName>
    </submittedName>
</protein>
<dbReference type="Proteomes" id="UP000203066">
    <property type="component" value="Segment"/>
</dbReference>
<reference evidence="3 4" key="1">
    <citation type="journal article" date="2016" name="Genome Biol. Evol.">
        <title>Genome Sequencing of the Behavior Manipulating Virus LbFV Reveals a Possible New Virus Family.</title>
        <authorList>
            <person name="Lepetit D."/>
            <person name="Gillet B."/>
            <person name="Hughes S."/>
            <person name="Kraaijeveld K."/>
            <person name="Varaldi J."/>
        </authorList>
    </citation>
    <scope>NUCLEOTIDE SEQUENCE [LARGE SCALE GENOMIC DNA]</scope>
    <source>
        <strain evidence="3">Valence Gotheron</strain>
    </source>
</reference>
<dbReference type="KEGG" id="vg:31050523"/>
<proteinExistence type="predicted"/>
<dbReference type="RefSeq" id="YP_009345650.1">
    <property type="nucleotide sequence ID" value="NC_033778.1"/>
</dbReference>